<proteinExistence type="evidence at transcript level"/>
<dbReference type="AlphaFoldDB" id="F2CZC2"/>
<name>F2CZC2_HORVV</name>
<evidence type="ECO:0000313" key="2">
    <source>
        <dbReference type="EMBL" id="BAJ88193.1"/>
    </source>
</evidence>
<feature type="compositionally biased region" description="Low complexity" evidence="1">
    <location>
        <begin position="36"/>
        <end position="71"/>
    </location>
</feature>
<accession>F2CZC2</accession>
<reference evidence="2" key="1">
    <citation type="journal article" date="2011" name="Plant Physiol.">
        <title>Comprehensive sequence analysis of 24,783 barley full-length cDNAs derived from 12 clone libraries.</title>
        <authorList>
            <person name="Matsumoto T."/>
            <person name="Tanaka T."/>
            <person name="Sakai H."/>
            <person name="Amano N."/>
            <person name="Kanamori H."/>
            <person name="Kurita K."/>
            <person name="Kikuta A."/>
            <person name="Kamiya K."/>
            <person name="Yamamoto M."/>
            <person name="Ikawa H."/>
            <person name="Fujii N."/>
            <person name="Hori K."/>
            <person name="Itoh T."/>
            <person name="Sato K."/>
        </authorList>
    </citation>
    <scope>NUCLEOTIDE SEQUENCE</scope>
    <source>
        <tissue evidence="2">Leaf</tissue>
    </source>
</reference>
<dbReference type="EMBL" id="AK356978">
    <property type="protein sequence ID" value="BAJ88193.1"/>
    <property type="molecule type" value="mRNA"/>
</dbReference>
<protein>
    <submittedName>
        <fullName evidence="2">Predicted protein</fullName>
    </submittedName>
</protein>
<organism evidence="2">
    <name type="scientific">Hordeum vulgare subsp. vulgare</name>
    <name type="common">Domesticated barley</name>
    <dbReference type="NCBI Taxonomy" id="112509"/>
    <lineage>
        <taxon>Eukaryota</taxon>
        <taxon>Viridiplantae</taxon>
        <taxon>Streptophyta</taxon>
        <taxon>Embryophyta</taxon>
        <taxon>Tracheophyta</taxon>
        <taxon>Spermatophyta</taxon>
        <taxon>Magnoliopsida</taxon>
        <taxon>Liliopsida</taxon>
        <taxon>Poales</taxon>
        <taxon>Poaceae</taxon>
        <taxon>BOP clade</taxon>
        <taxon>Pooideae</taxon>
        <taxon>Triticodae</taxon>
        <taxon>Triticeae</taxon>
        <taxon>Hordeinae</taxon>
        <taxon>Hordeum</taxon>
    </lineage>
</organism>
<evidence type="ECO:0000256" key="1">
    <source>
        <dbReference type="SAM" id="MobiDB-lite"/>
    </source>
</evidence>
<sequence>MLWYVGSASSVTMFPTRHTSCASGTPSALARRSRQASWKPSAPSAAASGSMSAGCHTSSAGLSSGSMLASAHGSSCASTSSLSGARIFGDKLLMEGGRRRGVYGDFIKSQDDMSIQSFGGTHRNKMCVCAFIRMSIYVCT</sequence>
<feature type="region of interest" description="Disordered" evidence="1">
    <location>
        <begin position="32"/>
        <end position="71"/>
    </location>
</feature>